<dbReference type="Gene3D" id="3.20.20.80">
    <property type="entry name" value="Glycosidases"/>
    <property type="match status" value="1"/>
</dbReference>
<dbReference type="GO" id="GO:0008932">
    <property type="term" value="F:lytic endotransglycosylase activity"/>
    <property type="evidence" value="ECO:0007669"/>
    <property type="project" value="TreeGrafter"/>
</dbReference>
<dbReference type="InterPro" id="IPR002053">
    <property type="entry name" value="Glyco_hydro_25"/>
</dbReference>
<comment type="similarity">
    <text evidence="1">Belongs to the glycosyl hydrolase 25 family.</text>
</comment>
<dbReference type="Pfam" id="PF01183">
    <property type="entry name" value="Glyco_hydro_25"/>
    <property type="match status" value="1"/>
</dbReference>
<feature type="domain" description="LysM" evidence="3">
    <location>
        <begin position="271"/>
        <end position="318"/>
    </location>
</feature>
<dbReference type="SUPFAM" id="SSF51445">
    <property type="entry name" value="(Trans)glycosidases"/>
    <property type="match status" value="1"/>
</dbReference>
<accession>A0A0F9ILA4</accession>
<comment type="caution">
    <text evidence="4">The sequence shown here is derived from an EMBL/GenBank/DDBJ whole genome shotgun (WGS) entry which is preliminary data.</text>
</comment>
<protein>
    <recommendedName>
        <fullName evidence="3">LysM domain-containing protein</fullName>
    </recommendedName>
</protein>
<evidence type="ECO:0000256" key="2">
    <source>
        <dbReference type="SAM" id="MobiDB-lite"/>
    </source>
</evidence>
<dbReference type="SMART" id="SM00257">
    <property type="entry name" value="LysM"/>
    <property type="match status" value="1"/>
</dbReference>
<dbReference type="PROSITE" id="PS51782">
    <property type="entry name" value="LYSM"/>
    <property type="match status" value="1"/>
</dbReference>
<dbReference type="PANTHER" id="PTHR33734">
    <property type="entry name" value="LYSM DOMAIN-CONTAINING GPI-ANCHORED PROTEIN 2"/>
    <property type="match status" value="1"/>
</dbReference>
<dbReference type="EMBL" id="LAZR01013743">
    <property type="protein sequence ID" value="KKM20549.1"/>
    <property type="molecule type" value="Genomic_DNA"/>
</dbReference>
<organism evidence="4">
    <name type="scientific">marine sediment metagenome</name>
    <dbReference type="NCBI Taxonomy" id="412755"/>
    <lineage>
        <taxon>unclassified sequences</taxon>
        <taxon>metagenomes</taxon>
        <taxon>ecological metagenomes</taxon>
    </lineage>
</organism>
<evidence type="ECO:0000259" key="3">
    <source>
        <dbReference type="PROSITE" id="PS51782"/>
    </source>
</evidence>
<dbReference type="InterPro" id="IPR018392">
    <property type="entry name" value="LysM"/>
</dbReference>
<dbReference type="Pfam" id="PF01476">
    <property type="entry name" value="LysM"/>
    <property type="match status" value="1"/>
</dbReference>
<gene>
    <name evidence="4" type="ORF">LCGC14_1644390</name>
</gene>
<dbReference type="InterPro" id="IPR036779">
    <property type="entry name" value="LysM_dom_sf"/>
</dbReference>
<dbReference type="SUPFAM" id="SSF54106">
    <property type="entry name" value="LysM domain"/>
    <property type="match status" value="1"/>
</dbReference>
<dbReference type="InterPro" id="IPR017853">
    <property type="entry name" value="GH"/>
</dbReference>
<dbReference type="GO" id="GO:0009253">
    <property type="term" value="P:peptidoglycan catabolic process"/>
    <property type="evidence" value="ECO:0007669"/>
    <property type="project" value="InterPro"/>
</dbReference>
<dbReference type="AlphaFoldDB" id="A0A0F9ILA4"/>
<dbReference type="PROSITE" id="PS51904">
    <property type="entry name" value="GLYCOSYL_HYDROL_F25_2"/>
    <property type="match status" value="1"/>
</dbReference>
<name>A0A0F9ILA4_9ZZZZ</name>
<dbReference type="PANTHER" id="PTHR33734:SF22">
    <property type="entry name" value="MEMBRANE-BOUND LYTIC MUREIN TRANSGLYCOSYLASE D"/>
    <property type="match status" value="1"/>
</dbReference>
<evidence type="ECO:0000256" key="1">
    <source>
        <dbReference type="ARBA" id="ARBA00010646"/>
    </source>
</evidence>
<dbReference type="GO" id="GO:0003796">
    <property type="term" value="F:lysozyme activity"/>
    <property type="evidence" value="ECO:0007669"/>
    <property type="project" value="InterPro"/>
</dbReference>
<sequence>MKGLDISFSKPSAQWWRDRKAEGFGVAVQDVWTGGFASNDGIKAVAETNLRNARLAGFRVAAYANASPPDWWPLATQLQHIEMNMGAEWAHVKDVVIDVEIPGITKARVMELADGLEAAGKVADVLYTGRWFWTGHMGNTKDIAWRRFRLWSAHYDWNPDIDFGDNPYGPWTLAEVIGEQYQGSTNVAGGTIDLNTFMDSWMAPAAPPAPPLSPEEDLMGKIADSMHATGLEIERQMDAATRGVKGDKGDRGATGATGATGPAGPGGTVQRTHTVVSGDTLGGIAAKFGTTWQTLYAANKAVIGADPDLIQPGMVLVIP</sequence>
<dbReference type="GO" id="GO:0016998">
    <property type="term" value="P:cell wall macromolecule catabolic process"/>
    <property type="evidence" value="ECO:0007669"/>
    <property type="project" value="InterPro"/>
</dbReference>
<reference evidence="4" key="1">
    <citation type="journal article" date="2015" name="Nature">
        <title>Complex archaea that bridge the gap between prokaryotes and eukaryotes.</title>
        <authorList>
            <person name="Spang A."/>
            <person name="Saw J.H."/>
            <person name="Jorgensen S.L."/>
            <person name="Zaremba-Niedzwiedzka K."/>
            <person name="Martijn J."/>
            <person name="Lind A.E."/>
            <person name="van Eijk R."/>
            <person name="Schleper C."/>
            <person name="Guy L."/>
            <person name="Ettema T.J."/>
        </authorList>
    </citation>
    <scope>NUCLEOTIDE SEQUENCE</scope>
</reference>
<feature type="region of interest" description="Disordered" evidence="2">
    <location>
        <begin position="242"/>
        <end position="273"/>
    </location>
</feature>
<dbReference type="Gene3D" id="3.10.350.10">
    <property type="entry name" value="LysM domain"/>
    <property type="match status" value="1"/>
</dbReference>
<evidence type="ECO:0000313" key="4">
    <source>
        <dbReference type="EMBL" id="KKM20549.1"/>
    </source>
</evidence>
<proteinExistence type="inferred from homology"/>
<dbReference type="CDD" id="cd00118">
    <property type="entry name" value="LysM"/>
    <property type="match status" value="1"/>
</dbReference>